<dbReference type="PRINTS" id="PR00377">
    <property type="entry name" value="IMPHPHTASES"/>
</dbReference>
<evidence type="ECO:0000256" key="1">
    <source>
        <dbReference type="ARBA" id="ARBA00001033"/>
    </source>
</evidence>
<feature type="compositionally biased region" description="Low complexity" evidence="6">
    <location>
        <begin position="7"/>
        <end position="18"/>
    </location>
</feature>
<comment type="catalytic activity">
    <reaction evidence="1">
        <text>a myo-inositol phosphate + H2O = myo-inositol + phosphate</text>
        <dbReference type="Rhea" id="RHEA:24056"/>
        <dbReference type="ChEBI" id="CHEBI:15377"/>
        <dbReference type="ChEBI" id="CHEBI:17268"/>
        <dbReference type="ChEBI" id="CHEBI:43474"/>
        <dbReference type="ChEBI" id="CHEBI:84139"/>
        <dbReference type="EC" id="3.1.3.25"/>
    </reaction>
</comment>
<evidence type="ECO:0000313" key="7">
    <source>
        <dbReference type="EMBL" id="UQA92279.1"/>
    </source>
</evidence>
<sequence length="333" mass="34380">MIEAFRTQDQGDTTDITDALSSTDATNGAVTHGAAVTNGDAAVALTPTAPAHPSSPDRAEPDLSAPDLVAVEAAVRQAAADEIMPRFQQLAAEDIVEKNGPHDLVTVADRLAEEHLTAALTALLPGSRVVGEEAVHADPSVLDALHGDAPVWIVDPVDGTRQFVHGDPGFATLVALAHRGEVLASWTYAPALGLMAIARRGHGAELNGIPLRAGSPAPDAILNVATSHFDFTNDDEKRVLATLDTGGVAPRPCGSAGLEYLHVARGEIDAIAFSWENAWDHAAGLLLVQEAGGASGTVAGQPFRIEGGNALPFTAARDAETARRILGLLAAAN</sequence>
<dbReference type="PANTHER" id="PTHR20854">
    <property type="entry name" value="INOSITOL MONOPHOSPHATASE"/>
    <property type="match status" value="1"/>
</dbReference>
<keyword evidence="5" id="KW-0460">Magnesium</keyword>
<evidence type="ECO:0000313" key="8">
    <source>
        <dbReference type="Proteomes" id="UP000830115"/>
    </source>
</evidence>
<dbReference type="PROSITE" id="PS00629">
    <property type="entry name" value="IMP_1"/>
    <property type="match status" value="1"/>
</dbReference>
<evidence type="ECO:0000256" key="5">
    <source>
        <dbReference type="ARBA" id="ARBA00022842"/>
    </source>
</evidence>
<evidence type="ECO:0000256" key="2">
    <source>
        <dbReference type="ARBA" id="ARBA00013106"/>
    </source>
</evidence>
<dbReference type="SUPFAM" id="SSF56655">
    <property type="entry name" value="Carbohydrate phosphatase"/>
    <property type="match status" value="1"/>
</dbReference>
<dbReference type="Proteomes" id="UP000830115">
    <property type="component" value="Chromosome"/>
</dbReference>
<dbReference type="EC" id="3.1.3.25" evidence="2"/>
<dbReference type="Pfam" id="PF00459">
    <property type="entry name" value="Inositol_P"/>
    <property type="match status" value="1"/>
</dbReference>
<dbReference type="Gene3D" id="3.30.540.10">
    <property type="entry name" value="Fructose-1,6-Bisphosphatase, subunit A, domain 1"/>
    <property type="match status" value="1"/>
</dbReference>
<dbReference type="Gene3D" id="3.40.190.80">
    <property type="match status" value="1"/>
</dbReference>
<proteinExistence type="predicted"/>
<feature type="region of interest" description="Disordered" evidence="6">
    <location>
        <begin position="1"/>
        <end position="20"/>
    </location>
</feature>
<organism evidence="7 8">
    <name type="scientific">Streptomyces halobius</name>
    <dbReference type="NCBI Taxonomy" id="2879846"/>
    <lineage>
        <taxon>Bacteria</taxon>
        <taxon>Bacillati</taxon>
        <taxon>Actinomycetota</taxon>
        <taxon>Actinomycetes</taxon>
        <taxon>Kitasatosporales</taxon>
        <taxon>Streptomycetaceae</taxon>
        <taxon>Streptomyces</taxon>
    </lineage>
</organism>
<dbReference type="InterPro" id="IPR020550">
    <property type="entry name" value="Inositol_monophosphatase_CS"/>
</dbReference>
<dbReference type="InterPro" id="IPR000760">
    <property type="entry name" value="Inositol_monophosphatase-like"/>
</dbReference>
<name>A0ABY4M610_9ACTN</name>
<gene>
    <name evidence="7" type="ORF">K9S39_10885</name>
</gene>
<evidence type="ECO:0000256" key="6">
    <source>
        <dbReference type="SAM" id="MobiDB-lite"/>
    </source>
</evidence>
<dbReference type="InterPro" id="IPR020583">
    <property type="entry name" value="Inositol_monoP_metal-BS"/>
</dbReference>
<keyword evidence="8" id="KW-1185">Reference proteome</keyword>
<dbReference type="EMBL" id="CP086322">
    <property type="protein sequence ID" value="UQA92279.1"/>
    <property type="molecule type" value="Genomic_DNA"/>
</dbReference>
<dbReference type="PROSITE" id="PS00630">
    <property type="entry name" value="IMP_2"/>
    <property type="match status" value="1"/>
</dbReference>
<evidence type="ECO:0000256" key="3">
    <source>
        <dbReference type="ARBA" id="ARBA00022723"/>
    </source>
</evidence>
<evidence type="ECO:0000256" key="4">
    <source>
        <dbReference type="ARBA" id="ARBA00022801"/>
    </source>
</evidence>
<dbReference type="PANTHER" id="PTHR20854:SF4">
    <property type="entry name" value="INOSITOL-1-MONOPHOSPHATASE-RELATED"/>
    <property type="match status" value="1"/>
</dbReference>
<dbReference type="RefSeq" id="WP_248863143.1">
    <property type="nucleotide sequence ID" value="NZ_CP086322.1"/>
</dbReference>
<keyword evidence="4" id="KW-0378">Hydrolase</keyword>
<accession>A0ABY4M610</accession>
<protein>
    <recommendedName>
        <fullName evidence="2">inositol-phosphate phosphatase</fullName>
        <ecNumber evidence="2">3.1.3.25</ecNumber>
    </recommendedName>
</protein>
<reference evidence="7" key="1">
    <citation type="submission" date="2021-10" db="EMBL/GenBank/DDBJ databases">
        <title>Streptomyces nigrumlapis sp.nov.,an antimicrobial producing actinobacterium isolated from Black Gobi rocks.</title>
        <authorList>
            <person name="Wen Y."/>
            <person name="Zhang W."/>
            <person name="Liu X.G."/>
        </authorList>
    </citation>
    <scope>NUCLEOTIDE SEQUENCE</scope>
    <source>
        <strain evidence="7">ST13-2-2</strain>
    </source>
</reference>
<keyword evidence="3" id="KW-0479">Metal-binding</keyword>